<dbReference type="AlphaFoldDB" id="A0A6A0H3Z3"/>
<dbReference type="PANTHER" id="PTHR15099:SF2">
    <property type="entry name" value="TRANSMEMBRANE PROTEIN 11, MITOCHONDRIAL"/>
    <property type="match status" value="1"/>
</dbReference>
<dbReference type="Proteomes" id="UP000711488">
    <property type="component" value="Unassembled WGS sequence"/>
</dbReference>
<proteinExistence type="inferred from homology"/>
<keyword evidence="7" id="KW-0496">Mitochondrion</keyword>
<keyword evidence="6" id="KW-1133">Transmembrane helix</keyword>
<sequence>MNTSFFSPAPNVMVVREVYDSNGAHEQFALELERCLEAGPNTIVIEPAALGDETARWIAVGNCLHKTAVLAGFGSLFGGEFSSQCICIHLLLKCQLCCTQYFKFISTPVVLVRREDGRRKVLHSSISVLAGALCLYRLYQMYK</sequence>
<dbReference type="InterPro" id="IPR026120">
    <property type="entry name" value="TMEM11"/>
</dbReference>
<comment type="similarity">
    <text evidence="3">Belongs to the TMEM11 family.</text>
</comment>
<evidence type="ECO:0000256" key="7">
    <source>
        <dbReference type="ARBA" id="ARBA00023128"/>
    </source>
</evidence>
<keyword evidence="5" id="KW-0999">Mitochondrion inner membrane</keyword>
<name>A0A6A0H3Z3_HYAAZ</name>
<keyword evidence="8" id="KW-0472">Membrane</keyword>
<reference evidence="9" key="3">
    <citation type="submission" date="2019-06" db="EMBL/GenBank/DDBJ databases">
        <authorList>
            <person name="Poynton C."/>
            <person name="Hasenbein S."/>
            <person name="Benoit J.B."/>
            <person name="Sepulveda M.S."/>
            <person name="Poelchau M.F."/>
            <person name="Murali S.C."/>
            <person name="Chen S."/>
            <person name="Glastad K.M."/>
            <person name="Werren J.H."/>
            <person name="Vineis J.H."/>
            <person name="Bowen J.L."/>
            <person name="Friedrich M."/>
            <person name="Jones J."/>
            <person name="Robertson H.M."/>
            <person name="Feyereisen R."/>
            <person name="Mechler-Hickson A."/>
            <person name="Mathers N."/>
            <person name="Lee C.E."/>
            <person name="Colbourne J.K."/>
            <person name="Biales A."/>
            <person name="Johnston J.S."/>
            <person name="Wellborn G.A."/>
            <person name="Rosendale A.J."/>
            <person name="Cridge A.G."/>
            <person name="Munoz-Torres M.C."/>
            <person name="Bain P.A."/>
            <person name="Manny A.R."/>
            <person name="Major K.M."/>
            <person name="Lambert F.N."/>
            <person name="Vulpe C.D."/>
            <person name="Tuck P."/>
            <person name="Blalock B.J."/>
            <person name="Lin Y.-Y."/>
            <person name="Smith M.E."/>
            <person name="Ochoa-Acuna H."/>
            <person name="Chen M.-J.M."/>
            <person name="Childers C.P."/>
            <person name="Qu J."/>
            <person name="Dugan S."/>
            <person name="Lee S.L."/>
            <person name="Chao H."/>
            <person name="Dinh H."/>
            <person name="Han Y."/>
            <person name="Doddapaneni H."/>
            <person name="Worley K.C."/>
            <person name="Muzny D.M."/>
            <person name="Gibbs R.A."/>
            <person name="Richards S."/>
        </authorList>
    </citation>
    <scope>NUCLEOTIDE SEQUENCE</scope>
    <source>
        <strain evidence="9">HAZT.00-mixed</strain>
        <tissue evidence="9">Whole organism</tissue>
    </source>
</reference>
<dbReference type="Pfam" id="PF14972">
    <property type="entry name" value="Mito_morph_reg"/>
    <property type="match status" value="2"/>
</dbReference>
<comment type="caution">
    <text evidence="9">The sequence shown here is derived from an EMBL/GenBank/DDBJ whole genome shotgun (WGS) entry which is preliminary data.</text>
</comment>
<dbReference type="OrthoDB" id="9970856at2759"/>
<gene>
    <name evidence="9" type="ORF">HAZT_HAZT007681</name>
</gene>
<dbReference type="GO" id="GO:0007007">
    <property type="term" value="P:inner mitochondrial membrane organization"/>
    <property type="evidence" value="ECO:0007669"/>
    <property type="project" value="TreeGrafter"/>
</dbReference>
<reference evidence="9" key="1">
    <citation type="submission" date="2014-08" db="EMBL/GenBank/DDBJ databases">
        <authorList>
            <person name="Murali S."/>
            <person name="Richards S."/>
            <person name="Bandaranaike D."/>
            <person name="Bellair M."/>
            <person name="Blankenburg K."/>
            <person name="Chao H."/>
            <person name="Dinh H."/>
            <person name="Doddapaneni H."/>
            <person name="Dugan-Rocha S."/>
            <person name="Elkadiri S."/>
            <person name="Gnanaolivu R."/>
            <person name="Hughes D."/>
            <person name="Lee S."/>
            <person name="Li M."/>
            <person name="Ming W."/>
            <person name="Munidasa M."/>
            <person name="Muniz J."/>
            <person name="Nguyen L."/>
            <person name="Osuji N."/>
            <person name="Pu L.-L."/>
            <person name="Puazo M."/>
            <person name="Skinner E."/>
            <person name="Qu C."/>
            <person name="Quiroz J."/>
            <person name="Raj R."/>
            <person name="Weissenberger G."/>
            <person name="Xin Y."/>
            <person name="Zou X."/>
            <person name="Han Y."/>
            <person name="Worley K."/>
            <person name="Muzny D."/>
            <person name="Gibbs R."/>
        </authorList>
    </citation>
    <scope>NUCLEOTIDE SEQUENCE</scope>
    <source>
        <strain evidence="9">HAZT.00-mixed</strain>
        <tissue evidence="9">Whole organism</tissue>
    </source>
</reference>
<evidence type="ECO:0000256" key="1">
    <source>
        <dbReference type="ARBA" id="ARBA00002812"/>
    </source>
</evidence>
<keyword evidence="4" id="KW-0812">Transmembrane</keyword>
<accession>A0A6A0H3Z3</accession>
<evidence type="ECO:0000256" key="2">
    <source>
        <dbReference type="ARBA" id="ARBA00004448"/>
    </source>
</evidence>
<comment type="subcellular location">
    <subcellularLocation>
        <location evidence="2">Mitochondrion inner membrane</location>
        <topology evidence="2">Multi-pass membrane protein</topology>
    </subcellularLocation>
</comment>
<dbReference type="PANTHER" id="PTHR15099">
    <property type="entry name" value="PROTEIN PM1"/>
    <property type="match status" value="1"/>
</dbReference>
<evidence type="ECO:0000313" key="9">
    <source>
        <dbReference type="EMBL" id="KAA0198893.1"/>
    </source>
</evidence>
<organism evidence="9">
    <name type="scientific">Hyalella azteca</name>
    <name type="common">Amphipod</name>
    <dbReference type="NCBI Taxonomy" id="294128"/>
    <lineage>
        <taxon>Eukaryota</taxon>
        <taxon>Metazoa</taxon>
        <taxon>Ecdysozoa</taxon>
        <taxon>Arthropoda</taxon>
        <taxon>Crustacea</taxon>
        <taxon>Multicrustacea</taxon>
        <taxon>Malacostraca</taxon>
        <taxon>Eumalacostraca</taxon>
        <taxon>Peracarida</taxon>
        <taxon>Amphipoda</taxon>
        <taxon>Senticaudata</taxon>
        <taxon>Talitrida</taxon>
        <taxon>Talitroidea</taxon>
        <taxon>Hyalellidae</taxon>
        <taxon>Hyalella</taxon>
    </lineage>
</organism>
<dbReference type="GO" id="GO:0005743">
    <property type="term" value="C:mitochondrial inner membrane"/>
    <property type="evidence" value="ECO:0007669"/>
    <property type="project" value="UniProtKB-SubCell"/>
</dbReference>
<comment type="function">
    <text evidence="1">Plays a role in mitochondrial morphogenesis.</text>
</comment>
<reference evidence="9" key="2">
    <citation type="journal article" date="2018" name="Environ. Sci. Technol.">
        <title>The Toxicogenome of Hyalella azteca: A Model for Sediment Ecotoxicology and Evolutionary Toxicology.</title>
        <authorList>
            <person name="Poynton H.C."/>
            <person name="Hasenbein S."/>
            <person name="Benoit J.B."/>
            <person name="Sepulveda M.S."/>
            <person name="Poelchau M.F."/>
            <person name="Hughes D.S.T."/>
            <person name="Murali S.C."/>
            <person name="Chen S."/>
            <person name="Glastad K.M."/>
            <person name="Goodisman M.A.D."/>
            <person name="Werren J.H."/>
            <person name="Vineis J.H."/>
            <person name="Bowen J.L."/>
            <person name="Friedrich M."/>
            <person name="Jones J."/>
            <person name="Robertson H.M."/>
            <person name="Feyereisen R."/>
            <person name="Mechler-Hickson A."/>
            <person name="Mathers N."/>
            <person name="Lee C.E."/>
            <person name="Colbourne J.K."/>
            <person name="Biales A."/>
            <person name="Johnston J.S."/>
            <person name="Wellborn G.A."/>
            <person name="Rosendale A.J."/>
            <person name="Cridge A.G."/>
            <person name="Munoz-Torres M.C."/>
            <person name="Bain P.A."/>
            <person name="Manny A.R."/>
            <person name="Major K.M."/>
            <person name="Lambert F.N."/>
            <person name="Vulpe C.D."/>
            <person name="Tuck P."/>
            <person name="Blalock B.J."/>
            <person name="Lin Y.Y."/>
            <person name="Smith M.E."/>
            <person name="Ochoa-Acuna H."/>
            <person name="Chen M.M."/>
            <person name="Childers C.P."/>
            <person name="Qu J."/>
            <person name="Dugan S."/>
            <person name="Lee S.L."/>
            <person name="Chao H."/>
            <person name="Dinh H."/>
            <person name="Han Y."/>
            <person name="Doddapaneni H."/>
            <person name="Worley K.C."/>
            <person name="Muzny D.M."/>
            <person name="Gibbs R.A."/>
            <person name="Richards S."/>
        </authorList>
    </citation>
    <scope>NUCLEOTIDE SEQUENCE</scope>
    <source>
        <strain evidence="9">HAZT.00-mixed</strain>
        <tissue evidence="9">Whole organism</tissue>
    </source>
</reference>
<evidence type="ECO:0000256" key="5">
    <source>
        <dbReference type="ARBA" id="ARBA00022792"/>
    </source>
</evidence>
<evidence type="ECO:0000256" key="6">
    <source>
        <dbReference type="ARBA" id="ARBA00022989"/>
    </source>
</evidence>
<dbReference type="EMBL" id="JQDR03007238">
    <property type="protein sequence ID" value="KAA0198893.1"/>
    <property type="molecule type" value="Genomic_DNA"/>
</dbReference>
<evidence type="ECO:0000256" key="8">
    <source>
        <dbReference type="ARBA" id="ARBA00023136"/>
    </source>
</evidence>
<protein>
    <submittedName>
        <fullName evidence="9">Uncharacterized protein</fullName>
    </submittedName>
</protein>
<evidence type="ECO:0000256" key="4">
    <source>
        <dbReference type="ARBA" id="ARBA00022692"/>
    </source>
</evidence>
<evidence type="ECO:0000256" key="3">
    <source>
        <dbReference type="ARBA" id="ARBA00006060"/>
    </source>
</evidence>